<keyword evidence="2" id="KW-0813">Transport</keyword>
<dbReference type="NCBIfam" id="TIGR00711">
    <property type="entry name" value="efflux_EmrB"/>
    <property type="match status" value="1"/>
</dbReference>
<dbReference type="PANTHER" id="PTHR42718:SF43">
    <property type="entry name" value="LINCOMYCIN RESISTANCE PROTEIN LMRB"/>
    <property type="match status" value="1"/>
</dbReference>
<dbReference type="Pfam" id="PF07690">
    <property type="entry name" value="MFS_1"/>
    <property type="match status" value="1"/>
</dbReference>
<dbReference type="InterPro" id="IPR020846">
    <property type="entry name" value="MFS_dom"/>
</dbReference>
<dbReference type="PROSITE" id="PS50850">
    <property type="entry name" value="MFS"/>
    <property type="match status" value="1"/>
</dbReference>
<evidence type="ECO:0000313" key="9">
    <source>
        <dbReference type="EMBL" id="GFP75343.1"/>
    </source>
</evidence>
<feature type="transmembrane region" description="Helical" evidence="7">
    <location>
        <begin position="54"/>
        <end position="76"/>
    </location>
</feature>
<dbReference type="GO" id="GO:0022857">
    <property type="term" value="F:transmembrane transporter activity"/>
    <property type="evidence" value="ECO:0007669"/>
    <property type="project" value="InterPro"/>
</dbReference>
<gene>
    <name evidence="9" type="ORF">bsdtw1_01417</name>
</gene>
<evidence type="ECO:0000256" key="6">
    <source>
        <dbReference type="ARBA" id="ARBA00023136"/>
    </source>
</evidence>
<proteinExistence type="predicted"/>
<accession>A0A6V8SKB6</accession>
<keyword evidence="10" id="KW-1185">Reference proteome</keyword>
<evidence type="ECO:0000256" key="2">
    <source>
        <dbReference type="ARBA" id="ARBA00022448"/>
    </source>
</evidence>
<dbReference type="Proteomes" id="UP000580568">
    <property type="component" value="Unassembled WGS sequence"/>
</dbReference>
<name>A0A6V8SKB6_9CLOT</name>
<evidence type="ECO:0000313" key="10">
    <source>
        <dbReference type="Proteomes" id="UP000580568"/>
    </source>
</evidence>
<comment type="caution">
    <text evidence="9">The sequence shown here is derived from an EMBL/GenBank/DDBJ whole genome shotgun (WGS) entry which is preliminary data.</text>
</comment>
<dbReference type="InterPro" id="IPR011701">
    <property type="entry name" value="MFS"/>
</dbReference>
<comment type="subcellular location">
    <subcellularLocation>
        <location evidence="1">Cell membrane</location>
        <topology evidence="1">Multi-pass membrane protein</topology>
    </subcellularLocation>
</comment>
<dbReference type="Gene3D" id="1.20.1250.20">
    <property type="entry name" value="MFS general substrate transporter like domains"/>
    <property type="match status" value="1"/>
</dbReference>
<dbReference type="Gene3D" id="1.20.1720.10">
    <property type="entry name" value="Multidrug resistance protein D"/>
    <property type="match status" value="1"/>
</dbReference>
<evidence type="ECO:0000256" key="4">
    <source>
        <dbReference type="ARBA" id="ARBA00022692"/>
    </source>
</evidence>
<feature type="transmembrane region" description="Helical" evidence="7">
    <location>
        <begin position="358"/>
        <end position="377"/>
    </location>
</feature>
<protein>
    <submittedName>
        <fullName evidence="9">Multidrug resistance protein MdtD</fullName>
    </submittedName>
</protein>
<dbReference type="AlphaFoldDB" id="A0A6V8SKB6"/>
<keyword evidence="4 7" id="KW-0812">Transmembrane</keyword>
<sequence>MEAKNKVNTAKKVNSTAIIAVLVLSAFIATFNETILNVALSGIMKEMGVNAGTVQWIITAYMIVTSVMVPVTAFLIQSFKTKNLFLSALGLLLVGTILAVFSKSFSMLLISRMIQASGTGMMIPIMMNTVLLVAPKEKIGASMAICVSAISLGPAFGPTVSGIILQYFSWHVLFITLIPVIMLVMIAGSLILVNIAELTNPKLDIISVMLSTLGLGAIIYGISSISGSDIKIALASFILGLIATTIFVKRQLILDEPMLNLSPFKYPKFVIGVLLVMVSMMVMFTMNVMLPMYLEGSLGKTSFVAALSLLPAVIFNGIATPIGGKLYDKIGVKRLVPMGIAIIAIFTLMLSFSTDETSLVRVVITYICLCIGVGFTMSPSQTHSLNQLPKKYYPDGVAIVNTLQQVSAAIGSSLFIGIMSAVQVKTLALGNGTNEAAVAKGFSTAALVAFGIVIAGLVLSVSFGETKKKAQEEIKAA</sequence>
<feature type="transmembrane region" description="Helical" evidence="7">
    <location>
        <begin position="232"/>
        <end position="248"/>
    </location>
</feature>
<dbReference type="GO" id="GO:0005886">
    <property type="term" value="C:plasma membrane"/>
    <property type="evidence" value="ECO:0007669"/>
    <property type="project" value="UniProtKB-SubCell"/>
</dbReference>
<feature type="transmembrane region" description="Helical" evidence="7">
    <location>
        <begin position="113"/>
        <end position="134"/>
    </location>
</feature>
<feature type="transmembrane region" description="Helical" evidence="7">
    <location>
        <begin position="170"/>
        <end position="193"/>
    </location>
</feature>
<feature type="transmembrane region" description="Helical" evidence="7">
    <location>
        <begin position="83"/>
        <end position="101"/>
    </location>
</feature>
<feature type="transmembrane region" description="Helical" evidence="7">
    <location>
        <begin position="302"/>
        <end position="323"/>
    </location>
</feature>
<feature type="domain" description="Major facilitator superfamily (MFS) profile" evidence="8">
    <location>
        <begin position="18"/>
        <end position="468"/>
    </location>
</feature>
<evidence type="ECO:0000256" key="3">
    <source>
        <dbReference type="ARBA" id="ARBA00022475"/>
    </source>
</evidence>
<dbReference type="EMBL" id="BLZR01000001">
    <property type="protein sequence ID" value="GFP75343.1"/>
    <property type="molecule type" value="Genomic_DNA"/>
</dbReference>
<keyword evidence="3" id="KW-1003">Cell membrane</keyword>
<reference evidence="9 10" key="1">
    <citation type="submission" date="2020-07" db="EMBL/GenBank/DDBJ databases">
        <title>A new beta-1,3-glucan-decomposing anaerobic bacterium isolated from anoxic soil subjected to biological soil disinfestation.</title>
        <authorList>
            <person name="Ueki A."/>
            <person name="Tonouchi A."/>
        </authorList>
    </citation>
    <scope>NUCLEOTIDE SEQUENCE [LARGE SCALE GENOMIC DNA]</scope>
    <source>
        <strain evidence="9 10">TW1</strain>
    </source>
</reference>
<feature type="transmembrane region" description="Helical" evidence="7">
    <location>
        <begin position="141"/>
        <end position="164"/>
    </location>
</feature>
<evidence type="ECO:0000256" key="7">
    <source>
        <dbReference type="SAM" id="Phobius"/>
    </source>
</evidence>
<feature type="transmembrane region" description="Helical" evidence="7">
    <location>
        <begin position="12"/>
        <end position="31"/>
    </location>
</feature>
<keyword evidence="5 7" id="KW-1133">Transmembrane helix</keyword>
<feature type="transmembrane region" description="Helical" evidence="7">
    <location>
        <begin position="269"/>
        <end position="290"/>
    </location>
</feature>
<evidence type="ECO:0000256" key="1">
    <source>
        <dbReference type="ARBA" id="ARBA00004651"/>
    </source>
</evidence>
<feature type="transmembrane region" description="Helical" evidence="7">
    <location>
        <begin position="205"/>
        <end position="226"/>
    </location>
</feature>
<dbReference type="InterPro" id="IPR004638">
    <property type="entry name" value="EmrB-like"/>
</dbReference>
<feature type="transmembrane region" description="Helical" evidence="7">
    <location>
        <begin position="335"/>
        <end position="352"/>
    </location>
</feature>
<dbReference type="PANTHER" id="PTHR42718">
    <property type="entry name" value="MAJOR FACILITATOR SUPERFAMILY MULTIDRUG TRANSPORTER MFSC"/>
    <property type="match status" value="1"/>
</dbReference>
<keyword evidence="6 7" id="KW-0472">Membrane</keyword>
<dbReference type="RefSeq" id="WP_183276856.1">
    <property type="nucleotide sequence ID" value="NZ_BLZR01000001.1"/>
</dbReference>
<dbReference type="InterPro" id="IPR036259">
    <property type="entry name" value="MFS_trans_sf"/>
</dbReference>
<organism evidence="9 10">
    <name type="scientific">Clostridium fungisolvens</name>
    <dbReference type="NCBI Taxonomy" id="1604897"/>
    <lineage>
        <taxon>Bacteria</taxon>
        <taxon>Bacillati</taxon>
        <taxon>Bacillota</taxon>
        <taxon>Clostridia</taxon>
        <taxon>Eubacteriales</taxon>
        <taxon>Clostridiaceae</taxon>
        <taxon>Clostridium</taxon>
    </lineage>
</organism>
<feature type="transmembrane region" description="Helical" evidence="7">
    <location>
        <begin position="442"/>
        <end position="463"/>
    </location>
</feature>
<feature type="transmembrane region" description="Helical" evidence="7">
    <location>
        <begin position="398"/>
        <end position="422"/>
    </location>
</feature>
<dbReference type="SUPFAM" id="SSF103473">
    <property type="entry name" value="MFS general substrate transporter"/>
    <property type="match status" value="1"/>
</dbReference>
<dbReference type="PRINTS" id="PR01036">
    <property type="entry name" value="TCRTETB"/>
</dbReference>
<evidence type="ECO:0000256" key="5">
    <source>
        <dbReference type="ARBA" id="ARBA00022989"/>
    </source>
</evidence>
<evidence type="ECO:0000259" key="8">
    <source>
        <dbReference type="PROSITE" id="PS50850"/>
    </source>
</evidence>